<reference evidence="5" key="2">
    <citation type="submission" date="2022-08" db="EMBL/GenBank/DDBJ databases">
        <authorList>
            <person name="Kim S.-J."/>
        </authorList>
    </citation>
    <scope>NUCLEOTIDE SEQUENCE</scope>
    <source>
        <strain evidence="5">KJ</strain>
    </source>
</reference>
<dbReference type="GeneID" id="66514008"/>
<sequence>MALTASQTLASFAVDFRDRPIRDHVLTYAKYCLIDTVAAATYGAEFPWSKAVMAYAARYGVGGTSTVLGNASMRVHAPMAALANGALAHAFEMDGIREPSAGVHAGATIAPAALAVGEESEADGLSVLKAFILGTEVASRIGVASHHSPEKIGFHAPGMTGPFGSAIAAGLLMGLDAEGLTNALGIAGSLTSGLMTFSKARHGSMVKRLHPGRAAESGVLAARLAASGFEGPESILDGKFGFLDAYCRDLPQEMSALTADLGEDWETLRTGLKRYACHANAQTATQSACDLQGRHKFDPREVHHITIEGNERLIGRHDNTEPLDIMQGQYSVPFCVALALYRDPNDPRSFSSESVNDQEIRALARKVRVTTMPTKSVRHTRMTVQLLDGSVLINDCAEYKGMPTNPVSLDDITIKFKNLTRSLGERRSDVLFDRLVTLERQDRLPFG</sequence>
<proteinExistence type="inferred from homology"/>
<evidence type="ECO:0000256" key="1">
    <source>
        <dbReference type="ARBA" id="ARBA00006174"/>
    </source>
</evidence>
<feature type="domain" description="MmgE/PrpD N-terminal" evidence="2">
    <location>
        <begin position="7"/>
        <end position="249"/>
    </location>
</feature>
<dbReference type="InterPro" id="IPR036148">
    <property type="entry name" value="MmgE/PrpD_sf"/>
</dbReference>
<dbReference type="InterPro" id="IPR042183">
    <property type="entry name" value="MmgE/PrpD_sf_1"/>
</dbReference>
<dbReference type="Pfam" id="PF19305">
    <property type="entry name" value="MmgE_PrpD_C"/>
    <property type="match status" value="1"/>
</dbReference>
<dbReference type="Proteomes" id="UP001246473">
    <property type="component" value="Unassembled WGS sequence"/>
</dbReference>
<dbReference type="KEGG" id="bfn:OI25_7769"/>
<dbReference type="EMBL" id="CP010025">
    <property type="protein sequence ID" value="AJZ56850.1"/>
    <property type="molecule type" value="Genomic_DNA"/>
</dbReference>
<comment type="similarity">
    <text evidence="1">Belongs to the PrpD family.</text>
</comment>
<dbReference type="InterPro" id="IPR045336">
    <property type="entry name" value="MmgE_PrpD_N"/>
</dbReference>
<dbReference type="Gene3D" id="1.10.4100.10">
    <property type="entry name" value="2-methylcitrate dehydratase PrpD"/>
    <property type="match status" value="1"/>
</dbReference>
<dbReference type="PANTHER" id="PTHR16943">
    <property type="entry name" value="2-METHYLCITRATE DEHYDRATASE-RELATED"/>
    <property type="match status" value="1"/>
</dbReference>
<dbReference type="InterPro" id="IPR045337">
    <property type="entry name" value="MmgE_PrpD_C"/>
</dbReference>
<dbReference type="Pfam" id="PF03972">
    <property type="entry name" value="MmgE_PrpD_N"/>
    <property type="match status" value="1"/>
</dbReference>
<dbReference type="EMBL" id="JANSLM010000025">
    <property type="protein sequence ID" value="MDT8843519.1"/>
    <property type="molecule type" value="Genomic_DNA"/>
</dbReference>
<gene>
    <name evidence="4" type="ORF">OI25_7769</name>
    <name evidence="5" type="ORF">ParKJ_39560</name>
</gene>
<organism evidence="5 7">
    <name type="scientific">Paraburkholderia fungorum</name>
    <dbReference type="NCBI Taxonomy" id="134537"/>
    <lineage>
        <taxon>Bacteria</taxon>
        <taxon>Pseudomonadati</taxon>
        <taxon>Pseudomonadota</taxon>
        <taxon>Betaproteobacteria</taxon>
        <taxon>Burkholderiales</taxon>
        <taxon>Burkholderiaceae</taxon>
        <taxon>Paraburkholderia</taxon>
    </lineage>
</organism>
<dbReference type="AlphaFoldDB" id="A0AAP1PRF8"/>
<dbReference type="InterPro" id="IPR005656">
    <property type="entry name" value="MmgE_PrpD"/>
</dbReference>
<protein>
    <submittedName>
        <fullName evidence="5">MmgE/PrpD family protein</fullName>
    </submittedName>
</protein>
<dbReference type="GO" id="GO:0016829">
    <property type="term" value="F:lyase activity"/>
    <property type="evidence" value="ECO:0007669"/>
    <property type="project" value="InterPro"/>
</dbReference>
<evidence type="ECO:0000259" key="2">
    <source>
        <dbReference type="Pfam" id="PF03972"/>
    </source>
</evidence>
<dbReference type="SUPFAM" id="SSF103378">
    <property type="entry name" value="2-methylcitrate dehydratase PrpD"/>
    <property type="match status" value="1"/>
</dbReference>
<evidence type="ECO:0000259" key="3">
    <source>
        <dbReference type="Pfam" id="PF19305"/>
    </source>
</evidence>
<dbReference type="PANTHER" id="PTHR16943:SF8">
    <property type="entry name" value="2-METHYLCITRATE DEHYDRATASE"/>
    <property type="match status" value="1"/>
</dbReference>
<dbReference type="Gene3D" id="3.30.1330.120">
    <property type="entry name" value="2-methylcitrate dehydratase PrpD"/>
    <property type="match status" value="1"/>
</dbReference>
<feature type="domain" description="MmgE/PrpD C-terminal" evidence="3">
    <location>
        <begin position="275"/>
        <end position="425"/>
    </location>
</feature>
<dbReference type="InterPro" id="IPR042188">
    <property type="entry name" value="MmgE/PrpD_sf_2"/>
</dbReference>
<reference evidence="4 6" key="1">
    <citation type="journal article" date="2015" name="Genome Announc.">
        <title>Complete genome sequences for 59 burkholderia isolates, both pathogenic and near neighbor.</title>
        <authorList>
            <person name="Johnson S.L."/>
            <person name="Bishop-Lilly K.A."/>
            <person name="Ladner J.T."/>
            <person name="Daligault H.E."/>
            <person name="Davenport K.W."/>
            <person name="Jaissle J."/>
            <person name="Frey K.G."/>
            <person name="Koroleva G.I."/>
            <person name="Bruce D.C."/>
            <person name="Coyne S.R."/>
            <person name="Broomall S.M."/>
            <person name="Li P.E."/>
            <person name="Teshima H."/>
            <person name="Gibbons H.S."/>
            <person name="Palacios G.F."/>
            <person name="Rosenzweig C.N."/>
            <person name="Redden C.L."/>
            <person name="Xu Y."/>
            <person name="Minogue T.D."/>
            <person name="Chain P.S."/>
        </authorList>
    </citation>
    <scope>NUCLEOTIDE SEQUENCE [LARGE SCALE GENOMIC DNA]</scope>
    <source>
        <strain evidence="4 6">ATCC BAA-463</strain>
    </source>
</reference>
<dbReference type="RefSeq" id="WP_046565340.1">
    <property type="nucleotide sequence ID" value="NZ_CP010025.1"/>
</dbReference>
<evidence type="ECO:0000313" key="5">
    <source>
        <dbReference type="EMBL" id="MDT8843519.1"/>
    </source>
</evidence>
<name>A0AAP1PRF8_9BURK</name>
<evidence type="ECO:0000313" key="6">
    <source>
        <dbReference type="Proteomes" id="UP000032614"/>
    </source>
</evidence>
<evidence type="ECO:0000313" key="7">
    <source>
        <dbReference type="Proteomes" id="UP001246473"/>
    </source>
</evidence>
<accession>A0AAP1PRF8</accession>
<dbReference type="Proteomes" id="UP000032614">
    <property type="component" value="Chromosome 3"/>
</dbReference>
<evidence type="ECO:0000313" key="4">
    <source>
        <dbReference type="EMBL" id="AJZ56850.1"/>
    </source>
</evidence>